<dbReference type="RefSeq" id="WP_234975943.1">
    <property type="nucleotide sequence ID" value="NZ_FUYB01000041.1"/>
</dbReference>
<sequence length="90" mass="10868">CLKQLLGLLERFTFRLYCTDDWGAYERLLPEDQHLITKRYTQSIERQNLNLRTHLKRLARKTICFSRSVEVHDKVVGEYIARHSFNWLNT</sequence>
<evidence type="ECO:0000313" key="6">
    <source>
        <dbReference type="Proteomes" id="UP000190460"/>
    </source>
</evidence>
<evidence type="ECO:0000256" key="1">
    <source>
        <dbReference type="ARBA" id="ARBA00004091"/>
    </source>
</evidence>
<evidence type="ECO:0000256" key="2">
    <source>
        <dbReference type="ARBA" id="ARBA00008841"/>
    </source>
</evidence>
<gene>
    <name evidence="5" type="ORF">SAMN02745130_03954</name>
</gene>
<reference evidence="5 6" key="1">
    <citation type="submission" date="2017-02" db="EMBL/GenBank/DDBJ databases">
        <authorList>
            <person name="Peterson S.W."/>
        </authorList>
    </citation>
    <scope>NUCLEOTIDE SEQUENCE [LARGE SCALE GENOMIC DNA]</scope>
    <source>
        <strain evidence="5 6">ATCC 49788</strain>
    </source>
</reference>
<dbReference type="EMBL" id="FUYB01000041">
    <property type="protein sequence ID" value="SKA97053.1"/>
    <property type="molecule type" value="Genomic_DNA"/>
</dbReference>
<keyword evidence="3" id="KW-0815">Transposition</keyword>
<name>A0A1T4Y5X6_9GAMM</name>
<dbReference type="PANTHER" id="PTHR33293">
    <property type="entry name" value="INSERTION ELEMENT IS1 1 PROTEIN INSB-RELATED"/>
    <property type="match status" value="1"/>
</dbReference>
<accession>A0A1T4Y5X6</accession>
<dbReference type="GO" id="GO:0003677">
    <property type="term" value="F:DNA binding"/>
    <property type="evidence" value="ECO:0007669"/>
    <property type="project" value="InterPro"/>
</dbReference>
<dbReference type="STRING" id="92487.SAMN02745130_03954"/>
<comment type="function">
    <text evidence="1">Absolutely required for transposition of IS1.</text>
</comment>
<evidence type="ECO:0000256" key="3">
    <source>
        <dbReference type="ARBA" id="ARBA00022578"/>
    </source>
</evidence>
<dbReference type="InterPro" id="IPR051354">
    <property type="entry name" value="Transposase_27_IS1"/>
</dbReference>
<keyword evidence="4" id="KW-0233">DNA recombination</keyword>
<dbReference type="InterPro" id="IPR005063">
    <property type="entry name" value="Transposase_27"/>
</dbReference>
<dbReference type="AlphaFoldDB" id="A0A1T4Y5X6"/>
<dbReference type="GO" id="GO:0004803">
    <property type="term" value="F:transposase activity"/>
    <property type="evidence" value="ECO:0007669"/>
    <property type="project" value="InterPro"/>
</dbReference>
<keyword evidence="6" id="KW-1185">Reference proteome</keyword>
<proteinExistence type="inferred from homology"/>
<organism evidence="5 6">
    <name type="scientific">Thiothrix eikelboomii</name>
    <dbReference type="NCBI Taxonomy" id="92487"/>
    <lineage>
        <taxon>Bacteria</taxon>
        <taxon>Pseudomonadati</taxon>
        <taxon>Pseudomonadota</taxon>
        <taxon>Gammaproteobacteria</taxon>
        <taxon>Thiotrichales</taxon>
        <taxon>Thiotrichaceae</taxon>
        <taxon>Thiothrix</taxon>
    </lineage>
</organism>
<evidence type="ECO:0000313" key="5">
    <source>
        <dbReference type="EMBL" id="SKA97053.1"/>
    </source>
</evidence>
<dbReference type="Proteomes" id="UP000190460">
    <property type="component" value="Unassembled WGS sequence"/>
</dbReference>
<dbReference type="PANTHER" id="PTHR33293:SF1">
    <property type="entry name" value="INSERTION ELEMENT IS1 1 PROTEIN INSB-RELATED"/>
    <property type="match status" value="1"/>
</dbReference>
<dbReference type="Pfam" id="PF03400">
    <property type="entry name" value="DDE_Tnp_IS1"/>
    <property type="match status" value="1"/>
</dbReference>
<protein>
    <submittedName>
        <fullName evidence="5">IS1 transposase</fullName>
    </submittedName>
</protein>
<feature type="non-terminal residue" evidence="5">
    <location>
        <position position="1"/>
    </location>
</feature>
<dbReference type="GO" id="GO:0006313">
    <property type="term" value="P:DNA transposition"/>
    <property type="evidence" value="ECO:0007669"/>
    <property type="project" value="InterPro"/>
</dbReference>
<comment type="similarity">
    <text evidence="2">Belongs to the transposase 27 family.</text>
</comment>
<evidence type="ECO:0000256" key="4">
    <source>
        <dbReference type="ARBA" id="ARBA00023172"/>
    </source>
</evidence>